<dbReference type="SUPFAM" id="SSF48452">
    <property type="entry name" value="TPR-like"/>
    <property type="match status" value="1"/>
</dbReference>
<reference evidence="1 2" key="1">
    <citation type="submission" date="2018-06" db="EMBL/GenBank/DDBJ databases">
        <authorList>
            <consortium name="Pathogen Informatics"/>
            <person name="Doyle S."/>
        </authorList>
    </citation>
    <scope>NUCLEOTIDE SEQUENCE [LARGE SCALE GENOMIC DNA]</scope>
    <source>
        <strain evidence="1 2">NCTC13067</strain>
    </source>
</reference>
<dbReference type="AlphaFoldDB" id="A0A379EDH7"/>
<dbReference type="Proteomes" id="UP000255469">
    <property type="component" value="Unassembled WGS sequence"/>
</dbReference>
<organism evidence="1 2">
    <name type="scientific">Prevotella denticola</name>
    <dbReference type="NCBI Taxonomy" id="28129"/>
    <lineage>
        <taxon>Bacteria</taxon>
        <taxon>Pseudomonadati</taxon>
        <taxon>Bacteroidota</taxon>
        <taxon>Bacteroidia</taxon>
        <taxon>Bacteroidales</taxon>
        <taxon>Prevotellaceae</taxon>
        <taxon>Prevotella</taxon>
    </lineage>
</organism>
<dbReference type="InterPro" id="IPR024302">
    <property type="entry name" value="SusD-like"/>
</dbReference>
<name>A0A379EDH7_9BACT</name>
<protein>
    <submittedName>
        <fullName evidence="1">Susd and RagB outer membrane lipoprotein</fullName>
    </submittedName>
</protein>
<dbReference type="RefSeq" id="WP_025067196.1">
    <property type="nucleotide sequence ID" value="NZ_JAQCZE010000009.1"/>
</dbReference>
<accession>A0A379EDH7</accession>
<proteinExistence type="predicted"/>
<dbReference type="Pfam" id="PF12741">
    <property type="entry name" value="SusD-like"/>
    <property type="match status" value="1"/>
</dbReference>
<dbReference type="InterPro" id="IPR011990">
    <property type="entry name" value="TPR-like_helical_dom_sf"/>
</dbReference>
<dbReference type="Gene3D" id="1.25.40.390">
    <property type="match status" value="1"/>
</dbReference>
<sequence length="605" mass="67849">MKLKNIGTVLVLSVAGLTLNSCLDFDVTGAEFNQTTQNEKKVVRQGKVDSINYRINITEAEFDAAYAKIETNLKTALGGVYATRGGKNGEPPVAHQYQYLSTFYQDAFAQYGVIPHVNYPYSGINIVSSSAIDLKAYGGAYGSYQTVTKAMVPLLNMAEVDSLPEVKATYLLFLDFASIECADNYGPMPYQDLKTNKQERPFTYDDVETIYSTVEANLDSIVKCYDYYQANRPQWYKEKIQRALTDYTKCNVSADRGGFKDMDILKRFANSLKLRMAMHIVKVNPSKAKQWAEEAVASGVIETEEQEVCFLTASTGKNNPLVELWNSWNDMRMGAGFEQVLRAYNHPFLETLFEKNDFIRSSKGEDKNLNAGEKVCGILAGAHVGQEQGSTSNPYNGFSKLINRTMNNAPLYLMKLSEVCFLRAEGAVRGWSMGGSAQQFYEQGIREGNFMDRQSQRRPYKGKYEAAMDAYLKMEKAIPFTYVDPTGNDADRVSEITVGVKWNESDAPEVKLEKIITQKYIAGFPNSLEAWVDLRRTGYPRLFKMLNVQDGDGSLKEGDIVRRLPFPDTSDPATLKDVEATGMKALGGADKEGTRLWWDVEKPNF</sequence>
<evidence type="ECO:0000313" key="2">
    <source>
        <dbReference type="Proteomes" id="UP000255469"/>
    </source>
</evidence>
<keyword evidence="1" id="KW-0449">Lipoprotein</keyword>
<evidence type="ECO:0000313" key="1">
    <source>
        <dbReference type="EMBL" id="SUB94133.1"/>
    </source>
</evidence>
<gene>
    <name evidence="1" type="ORF">NCTC13067_01994</name>
</gene>
<dbReference type="EMBL" id="UGTM01000002">
    <property type="protein sequence ID" value="SUB94133.1"/>
    <property type="molecule type" value="Genomic_DNA"/>
</dbReference>